<dbReference type="AlphaFoldDB" id="A0A6B8KFD4"/>
<dbReference type="Pfam" id="PF19596">
    <property type="entry name" value="DUF6101"/>
    <property type="match status" value="1"/>
</dbReference>
<sequence length="174" mass="19239">MFEANYAAQSAGSCLVQRDRRADEGKRKVRVTRKDIVIARSLEGIAMMVSVPVRSYRGVALAVEAAAGGGAAYRLSLAHADPDLDIVLCETRDSAAVAADWKYWSNYLDLPRLSQEDGDVEPVDGTQDSNRAIGRRRNFGIAGRRPRFLSRRKKGEASRTETVFAGEREIVCYE</sequence>
<accession>A0A6B8KFD4</accession>
<evidence type="ECO:0000313" key="1">
    <source>
        <dbReference type="EMBL" id="QGM47016.1"/>
    </source>
</evidence>
<gene>
    <name evidence="1" type="ORF">H2LOC_015710</name>
</gene>
<evidence type="ECO:0000313" key="2">
    <source>
        <dbReference type="Proteomes" id="UP000309061"/>
    </source>
</evidence>
<reference evidence="1 2" key="1">
    <citation type="submission" date="2019-11" db="EMBL/GenBank/DDBJ databases">
        <title>The genome sequence of Methylocystis heyeri.</title>
        <authorList>
            <person name="Oshkin I.Y."/>
            <person name="Miroshnikov K."/>
            <person name="Dedysh S.N."/>
        </authorList>
    </citation>
    <scope>NUCLEOTIDE SEQUENCE [LARGE SCALE GENOMIC DNA]</scope>
    <source>
        <strain evidence="1 2">H2</strain>
    </source>
</reference>
<dbReference type="EMBL" id="CP046052">
    <property type="protein sequence ID" value="QGM47016.1"/>
    <property type="molecule type" value="Genomic_DNA"/>
</dbReference>
<dbReference type="Proteomes" id="UP000309061">
    <property type="component" value="Chromosome"/>
</dbReference>
<dbReference type="RefSeq" id="WP_136498031.1">
    <property type="nucleotide sequence ID" value="NZ_CP046052.1"/>
</dbReference>
<dbReference type="OrthoDB" id="8449893at2"/>
<proteinExistence type="predicted"/>
<keyword evidence="2" id="KW-1185">Reference proteome</keyword>
<organism evidence="1 2">
    <name type="scientific">Methylocystis heyeri</name>
    <dbReference type="NCBI Taxonomy" id="391905"/>
    <lineage>
        <taxon>Bacteria</taxon>
        <taxon>Pseudomonadati</taxon>
        <taxon>Pseudomonadota</taxon>
        <taxon>Alphaproteobacteria</taxon>
        <taxon>Hyphomicrobiales</taxon>
        <taxon>Methylocystaceae</taxon>
        <taxon>Methylocystis</taxon>
    </lineage>
</organism>
<dbReference type="InterPro" id="IPR046083">
    <property type="entry name" value="DUF6101"/>
</dbReference>
<dbReference type="KEGG" id="mhey:H2LOC_015710"/>
<name>A0A6B8KFD4_9HYPH</name>
<protein>
    <submittedName>
        <fullName evidence="1">Uncharacterized protein</fullName>
    </submittedName>
</protein>